<evidence type="ECO:0000256" key="8">
    <source>
        <dbReference type="SAM" id="MobiDB-lite"/>
    </source>
</evidence>
<evidence type="ECO:0000256" key="5">
    <source>
        <dbReference type="ARBA" id="ARBA00022777"/>
    </source>
</evidence>
<feature type="domain" description="Cyclic nucleotide-binding" evidence="10">
    <location>
        <begin position="541"/>
        <end position="645"/>
    </location>
</feature>
<dbReference type="InterPro" id="IPR000719">
    <property type="entry name" value="Prot_kinase_dom"/>
</dbReference>
<dbReference type="Gene3D" id="1.10.510.10">
    <property type="entry name" value="Transferase(Phosphotransferase) domain 1"/>
    <property type="match status" value="1"/>
</dbReference>
<dbReference type="InterPro" id="IPR014710">
    <property type="entry name" value="RmlC-like_jellyroll"/>
</dbReference>
<dbReference type="InterPro" id="IPR018490">
    <property type="entry name" value="cNMP-bd_dom_sf"/>
</dbReference>
<dbReference type="PROSITE" id="PS50042">
    <property type="entry name" value="CNMP_BINDING_3"/>
    <property type="match status" value="4"/>
</dbReference>
<dbReference type="GO" id="GO:0005524">
    <property type="term" value="F:ATP binding"/>
    <property type="evidence" value="ECO:0007669"/>
    <property type="project" value="UniProtKB-KW"/>
</dbReference>
<evidence type="ECO:0000256" key="6">
    <source>
        <dbReference type="ARBA" id="ARBA00022840"/>
    </source>
</evidence>
<evidence type="ECO:0000256" key="1">
    <source>
        <dbReference type="ARBA" id="ARBA00022527"/>
    </source>
</evidence>
<dbReference type="SUPFAM" id="SSF51206">
    <property type="entry name" value="cAMP-binding domain-like"/>
    <property type="match status" value="4"/>
</dbReference>
<dbReference type="InterPro" id="IPR011992">
    <property type="entry name" value="EF-hand-dom_pair"/>
</dbReference>
<evidence type="ECO:0000256" key="4">
    <source>
        <dbReference type="ARBA" id="ARBA00022741"/>
    </source>
</evidence>
<evidence type="ECO:0000256" key="7">
    <source>
        <dbReference type="ARBA" id="ARBA00022992"/>
    </source>
</evidence>
<keyword evidence="3" id="KW-0808">Transferase</keyword>
<evidence type="ECO:0000313" key="12">
    <source>
        <dbReference type="EMBL" id="CAE0551211.1"/>
    </source>
</evidence>
<dbReference type="PANTHER" id="PTHR24349">
    <property type="entry name" value="SERINE/THREONINE-PROTEIN KINASE"/>
    <property type="match status" value="1"/>
</dbReference>
<feature type="domain" description="Cyclic nucleotide-binding" evidence="10">
    <location>
        <begin position="993"/>
        <end position="1079"/>
    </location>
</feature>
<evidence type="ECO:0000259" key="9">
    <source>
        <dbReference type="PROSITE" id="PS50011"/>
    </source>
</evidence>
<dbReference type="GO" id="GO:0005509">
    <property type="term" value="F:calcium ion binding"/>
    <property type="evidence" value="ECO:0007669"/>
    <property type="project" value="InterPro"/>
</dbReference>
<dbReference type="Pfam" id="PF00069">
    <property type="entry name" value="Pkinase"/>
    <property type="match status" value="1"/>
</dbReference>
<feature type="compositionally biased region" description="Polar residues" evidence="8">
    <location>
        <begin position="436"/>
        <end position="447"/>
    </location>
</feature>
<keyword evidence="6" id="KW-0067">ATP-binding</keyword>
<dbReference type="CDD" id="cd05117">
    <property type="entry name" value="STKc_CAMK"/>
    <property type="match status" value="1"/>
</dbReference>
<evidence type="ECO:0000256" key="2">
    <source>
        <dbReference type="ARBA" id="ARBA00022535"/>
    </source>
</evidence>
<dbReference type="Pfam" id="PF00027">
    <property type="entry name" value="cNMP_binding"/>
    <property type="match status" value="4"/>
</dbReference>
<feature type="region of interest" description="Disordered" evidence="8">
    <location>
        <begin position="1095"/>
        <end position="1119"/>
    </location>
</feature>
<feature type="region of interest" description="Disordered" evidence="8">
    <location>
        <begin position="520"/>
        <end position="541"/>
    </location>
</feature>
<dbReference type="PROSITE" id="PS00108">
    <property type="entry name" value="PROTEIN_KINASE_ST"/>
    <property type="match status" value="1"/>
</dbReference>
<dbReference type="SMART" id="SM00100">
    <property type="entry name" value="cNMP"/>
    <property type="match status" value="4"/>
</dbReference>
<dbReference type="AlphaFoldDB" id="A0A6V2RDW1"/>
<dbReference type="PROSITE" id="PS50011">
    <property type="entry name" value="PROTEIN_KINASE_DOM"/>
    <property type="match status" value="1"/>
</dbReference>
<dbReference type="Gene3D" id="1.10.238.10">
    <property type="entry name" value="EF-hand"/>
    <property type="match status" value="1"/>
</dbReference>
<feature type="domain" description="Protein kinase" evidence="9">
    <location>
        <begin position="121"/>
        <end position="389"/>
    </location>
</feature>
<feature type="region of interest" description="Disordered" evidence="8">
    <location>
        <begin position="436"/>
        <end position="456"/>
    </location>
</feature>
<dbReference type="CDD" id="cd00051">
    <property type="entry name" value="EFh"/>
    <property type="match status" value="1"/>
</dbReference>
<dbReference type="InterPro" id="IPR000595">
    <property type="entry name" value="cNMP-bd_dom"/>
</dbReference>
<feature type="domain" description="Cyclic nucleotide-binding" evidence="10">
    <location>
        <begin position="661"/>
        <end position="771"/>
    </location>
</feature>
<evidence type="ECO:0000259" key="11">
    <source>
        <dbReference type="PROSITE" id="PS50222"/>
    </source>
</evidence>
<dbReference type="GO" id="GO:0004674">
    <property type="term" value="F:protein serine/threonine kinase activity"/>
    <property type="evidence" value="ECO:0007669"/>
    <property type="project" value="UniProtKB-KW"/>
</dbReference>
<accession>A0A6V2RDW1</accession>
<dbReference type="EMBL" id="HBIR01024276">
    <property type="protein sequence ID" value="CAE0551211.1"/>
    <property type="molecule type" value="Transcribed_RNA"/>
</dbReference>
<dbReference type="CDD" id="cd00038">
    <property type="entry name" value="CAP_ED"/>
    <property type="match status" value="4"/>
</dbReference>
<evidence type="ECO:0008006" key="14">
    <source>
        <dbReference type="Google" id="ProtNLM"/>
    </source>
</evidence>
<keyword evidence="1" id="KW-0723">Serine/threonine-protein kinase</keyword>
<dbReference type="PROSITE" id="PS50222">
    <property type="entry name" value="EF_HAND_2"/>
    <property type="match status" value="1"/>
</dbReference>
<evidence type="ECO:0000313" key="13">
    <source>
        <dbReference type="EMBL" id="CAE0551212.1"/>
    </source>
</evidence>
<dbReference type="InterPro" id="IPR050205">
    <property type="entry name" value="CDPK_Ser/Thr_kinases"/>
</dbReference>
<evidence type="ECO:0000259" key="10">
    <source>
        <dbReference type="PROSITE" id="PS50042"/>
    </source>
</evidence>
<proteinExistence type="predicted"/>
<keyword evidence="4" id="KW-0547">Nucleotide-binding</keyword>
<protein>
    <recommendedName>
        <fullName evidence="14">cGMP-dependent protein kinase</fullName>
    </recommendedName>
</protein>
<dbReference type="GO" id="GO:0030553">
    <property type="term" value="F:cGMP binding"/>
    <property type="evidence" value="ECO:0007669"/>
    <property type="project" value="UniProtKB-KW"/>
</dbReference>
<dbReference type="InterPro" id="IPR011009">
    <property type="entry name" value="Kinase-like_dom_sf"/>
</dbReference>
<dbReference type="SUPFAM" id="SSF47473">
    <property type="entry name" value="EF-hand"/>
    <property type="match status" value="1"/>
</dbReference>
<feature type="domain" description="Cyclic nucleotide-binding" evidence="10">
    <location>
        <begin position="871"/>
        <end position="955"/>
    </location>
</feature>
<name>A0A6V2RDW1_EMIHU</name>
<feature type="compositionally biased region" description="Low complexity" evidence="8">
    <location>
        <begin position="1097"/>
        <end position="1113"/>
    </location>
</feature>
<dbReference type="EMBL" id="HBIR01024277">
    <property type="protein sequence ID" value="CAE0551212.1"/>
    <property type="molecule type" value="Transcribed_RNA"/>
</dbReference>
<dbReference type="SMART" id="SM00220">
    <property type="entry name" value="S_TKc"/>
    <property type="match status" value="1"/>
</dbReference>
<keyword evidence="2" id="KW-0140">cGMP</keyword>
<dbReference type="Gene3D" id="2.60.120.10">
    <property type="entry name" value="Jelly Rolls"/>
    <property type="match status" value="4"/>
</dbReference>
<sequence>MQGFLSLRRHGRPLGRSLLLLRRRRCAAAPQRAPGGISAMTMGLGMAGAAVAGVALGAVLPTAWLVGEGGDEAEEAKSGGGDARLSSARSSVHESVGSIAEAIPRPAIIVDATREAVESLYDFNTIIASGGSATVWRATERATGKRVAIKVVDKRLLLEPFLNMEVASLVRCHGHPHIMQLLAVYDVPANDVGPDGEWHLVMELAEGGELFERLLNHGAYSERVASQLLGQVARGIYHLHSCGICHRDMKPENVVLMSTSPDSPVKLIDLGAAVLLEEGEQVISGGKVGTWTYWAPEQADASVPYDQQIDMWSVGVMLYIMLSGRHPFETFPGEPESQVMGRILRAEYSFDPAQWTRISGRAKQLVRQLLEPDPAKRLTAAQLLAHSWVRGEDVPERPLPDTVERLRAFKTASRAIHGSLLMAALLHQEDVKEQLRQGTLRASGSQSQHDKLRRSTTEGVGMFTPAADFNVVRAAWKLFDPEDKGHITSDDLQRVCHQLGYTITERDLENMLSVLAPSQQALAPSEPPVAEAGNDDRSGGQTRHISFDKFARMMESSYRRQFAPGEAVFREGDAVDGFYIVVSGECSVQATTRPNTPPREIASLGPGDFFGETGLLEGRGTRNSTVLCKTDVEVLMMDKSMFLHLTEGRRGSAAAAIPKRMAERVAARQRSRLNRAIELMQSAPTQLMRFSRGDVLFRQGQPVSHFYIVKSGDLQSCFRSSTGEEAELGQLHAGDQFGYDAVLGELHDTTVRCLTDAEVLAVPREALQQGLTQETYLQSVWQAPAQRSLRLRRQLSQALHGNGDGISPPSPRESLADELGIKAYSQWAAAAAEGGKGEGGELRRFDSSAVRLPEADFASLLRRSRLCSLGEGEAAYEQGSAPTAVYLLAKGHCRVERTTKGGEGPTVVSELRPGEHFGDGALLEGRSRRSVSVRCADPAGCSVGVLSKGAFEATLSAEPALHDTFEVLLARRGRARLRRRIREVAEREDCQRRTLAAGEVLYQQGDPADAYYLVDSGSIETSFRASDGRKLPAHTLRTGEVFGGSGPLSAGSGARRNTATALEPTVLRIIPHARFDSLVRHDSLMAAALRRVATDVSGPSREAAAGSSAAAAEPARRHK</sequence>
<reference evidence="13" key="1">
    <citation type="submission" date="2021-01" db="EMBL/GenBank/DDBJ databases">
        <authorList>
            <person name="Corre E."/>
            <person name="Pelletier E."/>
            <person name="Niang G."/>
            <person name="Scheremetjew M."/>
            <person name="Finn R."/>
            <person name="Kale V."/>
            <person name="Holt S."/>
            <person name="Cochrane G."/>
            <person name="Meng A."/>
            <person name="Brown T."/>
            <person name="Cohen L."/>
        </authorList>
    </citation>
    <scope>NUCLEOTIDE SEQUENCE</scope>
    <source>
        <strain evidence="13">379</strain>
    </source>
</reference>
<organism evidence="13">
    <name type="scientific">Emiliania huxleyi</name>
    <name type="common">Coccolithophore</name>
    <name type="synonym">Pontosphaera huxleyi</name>
    <dbReference type="NCBI Taxonomy" id="2903"/>
    <lineage>
        <taxon>Eukaryota</taxon>
        <taxon>Haptista</taxon>
        <taxon>Haptophyta</taxon>
        <taxon>Prymnesiophyceae</taxon>
        <taxon>Isochrysidales</taxon>
        <taxon>Noelaerhabdaceae</taxon>
        <taxon>Emiliania</taxon>
    </lineage>
</organism>
<dbReference type="SUPFAM" id="SSF56112">
    <property type="entry name" value="Protein kinase-like (PK-like)"/>
    <property type="match status" value="1"/>
</dbReference>
<dbReference type="InterPro" id="IPR008271">
    <property type="entry name" value="Ser/Thr_kinase_AS"/>
</dbReference>
<keyword evidence="7" id="KW-0142">cGMP-binding</keyword>
<dbReference type="InterPro" id="IPR002048">
    <property type="entry name" value="EF_hand_dom"/>
</dbReference>
<keyword evidence="5" id="KW-0418">Kinase</keyword>
<feature type="domain" description="EF-hand" evidence="11">
    <location>
        <begin position="467"/>
        <end position="502"/>
    </location>
</feature>
<gene>
    <name evidence="12" type="ORF">EHUX00137_LOCUS18615</name>
    <name evidence="13" type="ORF">EHUX00137_LOCUS18616</name>
</gene>
<evidence type="ECO:0000256" key="3">
    <source>
        <dbReference type="ARBA" id="ARBA00022679"/>
    </source>
</evidence>